<evidence type="ECO:0000313" key="3">
    <source>
        <dbReference type="EMBL" id="CAB4875547.1"/>
    </source>
</evidence>
<evidence type="ECO:0000313" key="1">
    <source>
        <dbReference type="EMBL" id="CAB4720640.1"/>
    </source>
</evidence>
<dbReference type="EMBL" id="CAEZXX010000134">
    <property type="protein sequence ID" value="CAB4720640.1"/>
    <property type="molecule type" value="Genomic_DNA"/>
</dbReference>
<evidence type="ECO:0000313" key="4">
    <source>
        <dbReference type="EMBL" id="CAB5061997.1"/>
    </source>
</evidence>
<gene>
    <name evidence="1" type="ORF">UFOPK2602_01710</name>
    <name evidence="2" type="ORF">UFOPK2806_01174</name>
    <name evidence="3" type="ORF">UFOPK3417_00981</name>
    <name evidence="4" type="ORF">UFOPK4306_01111</name>
</gene>
<sequence>MYLPSAFAMTGDDARACVTRTGVAHLITHDPNLGLEATVLPLLLRGNALVGHVAR</sequence>
<name>A0A6J7DXT7_9ZZZZ</name>
<protein>
    <submittedName>
        <fullName evidence="3">Unannotated protein</fullName>
    </submittedName>
</protein>
<evidence type="ECO:0000313" key="2">
    <source>
        <dbReference type="EMBL" id="CAB4753754.1"/>
    </source>
</evidence>
<dbReference type="EMBL" id="CAEZYY010000013">
    <property type="protein sequence ID" value="CAB4753754.1"/>
    <property type="molecule type" value="Genomic_DNA"/>
</dbReference>
<dbReference type="AlphaFoldDB" id="A0A6J7DXT7"/>
<accession>A0A6J7DXT7</accession>
<reference evidence="3" key="1">
    <citation type="submission" date="2020-05" db="EMBL/GenBank/DDBJ databases">
        <authorList>
            <person name="Chiriac C."/>
            <person name="Salcher M."/>
            <person name="Ghai R."/>
            <person name="Kavagutti S V."/>
        </authorList>
    </citation>
    <scope>NUCLEOTIDE SEQUENCE</scope>
</reference>
<dbReference type="EMBL" id="CAFBLR010000084">
    <property type="protein sequence ID" value="CAB4875547.1"/>
    <property type="molecule type" value="Genomic_DNA"/>
</dbReference>
<dbReference type="InterPro" id="IPR007396">
    <property type="entry name" value="TR_PAI2-type"/>
</dbReference>
<dbReference type="EMBL" id="CAFBQP010000037">
    <property type="protein sequence ID" value="CAB5061997.1"/>
    <property type="molecule type" value="Genomic_DNA"/>
</dbReference>
<proteinExistence type="predicted"/>
<organism evidence="3">
    <name type="scientific">freshwater metagenome</name>
    <dbReference type="NCBI Taxonomy" id="449393"/>
    <lineage>
        <taxon>unclassified sequences</taxon>
        <taxon>metagenomes</taxon>
        <taxon>ecological metagenomes</taxon>
    </lineage>
</organism>
<dbReference type="Pfam" id="PF04299">
    <property type="entry name" value="FMN_bind_2"/>
    <property type="match status" value="1"/>
</dbReference>